<evidence type="ECO:0000256" key="2">
    <source>
        <dbReference type="ARBA" id="ARBA00022737"/>
    </source>
</evidence>
<sequence>MMSISMVQESLRNRSYVAICYPGNEIPNWFNHKSEGCSIKIELPRDWFCSDFLGFALSLVVAAATNDMKVGCKYNFKTSNGESHEVNHHLDTSYLVYGSESHDVYVWWDNNVFEEVVEGAQSLAAFYKLVTEVNVDFTALTGIFYKPEPVRVEKCGICMLYGKDVEMIKQRAL</sequence>
<dbReference type="GeneID" id="110754667"/>
<keyword evidence="1" id="KW-0433">Leucine-rich repeat</keyword>
<proteinExistence type="predicted"/>
<dbReference type="InterPro" id="IPR045344">
    <property type="entry name" value="C-JID"/>
</dbReference>
<evidence type="ECO:0000256" key="1">
    <source>
        <dbReference type="ARBA" id="ARBA00022614"/>
    </source>
</evidence>
<organism evidence="4 5">
    <name type="scientific">Prunus avium</name>
    <name type="common">Cherry</name>
    <name type="synonym">Cerasus avium</name>
    <dbReference type="NCBI Taxonomy" id="42229"/>
    <lineage>
        <taxon>Eukaryota</taxon>
        <taxon>Viridiplantae</taxon>
        <taxon>Streptophyta</taxon>
        <taxon>Embryophyta</taxon>
        <taxon>Tracheophyta</taxon>
        <taxon>Spermatophyta</taxon>
        <taxon>Magnoliopsida</taxon>
        <taxon>eudicotyledons</taxon>
        <taxon>Gunneridae</taxon>
        <taxon>Pentapetalae</taxon>
        <taxon>rosids</taxon>
        <taxon>fabids</taxon>
        <taxon>Rosales</taxon>
        <taxon>Rosaceae</taxon>
        <taxon>Amygdaloideae</taxon>
        <taxon>Amygdaleae</taxon>
        <taxon>Prunus</taxon>
    </lineage>
</organism>
<feature type="domain" description="C-JID" evidence="3">
    <location>
        <begin position="22"/>
        <end position="166"/>
    </location>
</feature>
<dbReference type="AlphaFoldDB" id="A0A6P5SD26"/>
<name>A0A6P5SD26_PRUAV</name>
<evidence type="ECO:0000313" key="5">
    <source>
        <dbReference type="RefSeq" id="XP_021811461.1"/>
    </source>
</evidence>
<evidence type="ECO:0000259" key="3">
    <source>
        <dbReference type="Pfam" id="PF20160"/>
    </source>
</evidence>
<accession>A0A6P5SD26</accession>
<evidence type="ECO:0000313" key="4">
    <source>
        <dbReference type="Proteomes" id="UP000515124"/>
    </source>
</evidence>
<dbReference type="RefSeq" id="XP_021811461.1">
    <property type="nucleotide sequence ID" value="XM_021955769.1"/>
</dbReference>
<protein>
    <submittedName>
        <fullName evidence="5">Disease resistance protein RPS4-like</fullName>
    </submittedName>
</protein>
<keyword evidence="4" id="KW-1185">Reference proteome</keyword>
<dbReference type="Pfam" id="PF20160">
    <property type="entry name" value="C-JID"/>
    <property type="match status" value="1"/>
</dbReference>
<keyword evidence="2" id="KW-0677">Repeat</keyword>
<dbReference type="KEGG" id="pavi:110754667"/>
<gene>
    <name evidence="5" type="primary">LOC110754667</name>
</gene>
<reference evidence="5" key="1">
    <citation type="submission" date="2025-08" db="UniProtKB">
        <authorList>
            <consortium name="RefSeq"/>
        </authorList>
    </citation>
    <scope>IDENTIFICATION</scope>
</reference>
<dbReference type="Proteomes" id="UP000515124">
    <property type="component" value="Unplaced"/>
</dbReference>